<dbReference type="InterPro" id="IPR002740">
    <property type="entry name" value="EVE_domain"/>
</dbReference>
<dbReference type="Gene3D" id="3.10.590.10">
    <property type="entry name" value="ph1033 like domains"/>
    <property type="match status" value="1"/>
</dbReference>
<comment type="caution">
    <text evidence="2">The sequence shown here is derived from an EMBL/GenBank/DDBJ whole genome shotgun (WGS) entry which is preliminary data.</text>
</comment>
<dbReference type="Pfam" id="PF01878">
    <property type="entry name" value="EVE"/>
    <property type="match status" value="1"/>
</dbReference>
<dbReference type="PANTHER" id="PTHR14087:SF8">
    <property type="entry name" value="OS03G0676100 PROTEIN"/>
    <property type="match status" value="1"/>
</dbReference>
<dbReference type="SUPFAM" id="SSF88697">
    <property type="entry name" value="PUA domain-like"/>
    <property type="match status" value="1"/>
</dbReference>
<name>A0A5A7MRH4_9PROT</name>
<dbReference type="CDD" id="cd21133">
    <property type="entry name" value="EVE"/>
    <property type="match status" value="1"/>
</dbReference>
<dbReference type="PANTHER" id="PTHR14087">
    <property type="entry name" value="THYMOCYTE NUCLEAR PROTEIN 1"/>
    <property type="match status" value="1"/>
</dbReference>
<protein>
    <submittedName>
        <fullName evidence="2">Ubiquinol-cytochrome c reductase</fullName>
    </submittedName>
</protein>
<sequence>MAYWLLKSEPGSWSWADQLAAHETRWDGVRNAQALSNMRKMAPGDRAFFYHSGKERAIVGLVAISRSFYPNPEDAKSGLVDVTSVQSMPQPVSLSAIKVDPAFESLALVRQPRLSVMPVPDDLAQKLLKIAGL</sequence>
<evidence type="ECO:0000313" key="2">
    <source>
        <dbReference type="EMBL" id="GEQ97568.1"/>
    </source>
</evidence>
<dbReference type="RefSeq" id="WP_150000025.1">
    <property type="nucleotide sequence ID" value="NZ_BKCL01000003.1"/>
</dbReference>
<evidence type="ECO:0000313" key="3">
    <source>
        <dbReference type="Proteomes" id="UP000322084"/>
    </source>
</evidence>
<dbReference type="EMBL" id="BKCL01000003">
    <property type="protein sequence ID" value="GEQ97568.1"/>
    <property type="molecule type" value="Genomic_DNA"/>
</dbReference>
<organism evidence="2 3">
    <name type="scientific">Iodidimonas gelatinilytica</name>
    <dbReference type="NCBI Taxonomy" id="1236966"/>
    <lineage>
        <taxon>Bacteria</taxon>
        <taxon>Pseudomonadati</taxon>
        <taxon>Pseudomonadota</taxon>
        <taxon>Alphaproteobacteria</taxon>
        <taxon>Iodidimonadales</taxon>
        <taxon>Iodidimonadaceae</taxon>
        <taxon>Iodidimonas</taxon>
    </lineage>
</organism>
<feature type="domain" description="EVE" evidence="1">
    <location>
        <begin position="2"/>
        <end position="129"/>
    </location>
</feature>
<evidence type="ECO:0000259" key="1">
    <source>
        <dbReference type="Pfam" id="PF01878"/>
    </source>
</evidence>
<gene>
    <name evidence="2" type="ORF">JCM17844_12050</name>
</gene>
<dbReference type="InterPro" id="IPR047197">
    <property type="entry name" value="THYN1-like_EVE"/>
</dbReference>
<dbReference type="InterPro" id="IPR015947">
    <property type="entry name" value="PUA-like_sf"/>
</dbReference>
<dbReference type="InterPro" id="IPR052181">
    <property type="entry name" value="5hmC_binding"/>
</dbReference>
<proteinExistence type="predicted"/>
<reference evidence="2 3" key="1">
    <citation type="submission" date="2019-09" db="EMBL/GenBank/DDBJ databases">
        <title>NBRP : Genome information of microbial organism related human and environment.</title>
        <authorList>
            <person name="Hattori M."/>
            <person name="Oshima K."/>
            <person name="Inaba H."/>
            <person name="Suda W."/>
            <person name="Sakamoto M."/>
            <person name="Iino T."/>
            <person name="Kitahara M."/>
            <person name="Oshida Y."/>
            <person name="Iida T."/>
            <person name="Kudo T."/>
            <person name="Itoh T."/>
            <person name="Ohkuma M."/>
        </authorList>
    </citation>
    <scope>NUCLEOTIDE SEQUENCE [LARGE SCALE GENOMIC DNA]</scope>
    <source>
        <strain evidence="2 3">Hi-2</strain>
    </source>
</reference>
<dbReference type="AlphaFoldDB" id="A0A5A7MRH4"/>
<accession>A0A5A7MRH4</accession>
<dbReference type="Proteomes" id="UP000322084">
    <property type="component" value="Unassembled WGS sequence"/>
</dbReference>